<dbReference type="Proteomes" id="UP000275267">
    <property type="component" value="Unassembled WGS sequence"/>
</dbReference>
<gene>
    <name evidence="1" type="ORF">C2845_PM05G21130</name>
</gene>
<name>A0A3L6SZX3_PANMI</name>
<dbReference type="EMBL" id="PQIB02000003">
    <property type="protein sequence ID" value="RLN28704.1"/>
    <property type="molecule type" value="Genomic_DNA"/>
</dbReference>
<dbReference type="AlphaFoldDB" id="A0A3L6SZX3"/>
<reference evidence="2" key="1">
    <citation type="journal article" date="2019" name="Nat. Commun.">
        <title>The genome of broomcorn millet.</title>
        <authorList>
            <person name="Zou C."/>
            <person name="Miki D."/>
            <person name="Li D."/>
            <person name="Tang Q."/>
            <person name="Xiao L."/>
            <person name="Rajput S."/>
            <person name="Deng P."/>
            <person name="Jia W."/>
            <person name="Huang R."/>
            <person name="Zhang M."/>
            <person name="Sun Y."/>
            <person name="Hu J."/>
            <person name="Fu X."/>
            <person name="Schnable P.S."/>
            <person name="Li F."/>
            <person name="Zhang H."/>
            <person name="Feng B."/>
            <person name="Zhu X."/>
            <person name="Liu R."/>
            <person name="Schnable J.C."/>
            <person name="Zhu J.-K."/>
            <person name="Zhang H."/>
        </authorList>
    </citation>
    <scope>NUCLEOTIDE SEQUENCE [LARGE SCALE GENOMIC DNA]</scope>
</reference>
<sequence>MAKKIKLSPVMSMLAHWQKMIASKSPIDKTTLVMRIATHVKALDNAQVTYLPWEDEYQLKIGVEHFVQGHMMREGPGNSLFMTYPGCDREVELPCPRLSLY</sequence>
<organism evidence="1 2">
    <name type="scientific">Panicum miliaceum</name>
    <name type="common">Proso millet</name>
    <name type="synonym">Broomcorn millet</name>
    <dbReference type="NCBI Taxonomy" id="4540"/>
    <lineage>
        <taxon>Eukaryota</taxon>
        <taxon>Viridiplantae</taxon>
        <taxon>Streptophyta</taxon>
        <taxon>Embryophyta</taxon>
        <taxon>Tracheophyta</taxon>
        <taxon>Spermatophyta</taxon>
        <taxon>Magnoliopsida</taxon>
        <taxon>Liliopsida</taxon>
        <taxon>Poales</taxon>
        <taxon>Poaceae</taxon>
        <taxon>PACMAD clade</taxon>
        <taxon>Panicoideae</taxon>
        <taxon>Panicodae</taxon>
        <taxon>Paniceae</taxon>
        <taxon>Panicinae</taxon>
        <taxon>Panicum</taxon>
        <taxon>Panicum sect. Panicum</taxon>
    </lineage>
</organism>
<accession>A0A3L6SZX3</accession>
<comment type="caution">
    <text evidence="1">The sequence shown here is derived from an EMBL/GenBank/DDBJ whole genome shotgun (WGS) entry which is preliminary data.</text>
</comment>
<evidence type="ECO:0000313" key="1">
    <source>
        <dbReference type="EMBL" id="RLN28704.1"/>
    </source>
</evidence>
<evidence type="ECO:0000313" key="2">
    <source>
        <dbReference type="Proteomes" id="UP000275267"/>
    </source>
</evidence>
<keyword evidence="2" id="KW-1185">Reference proteome</keyword>
<dbReference type="OrthoDB" id="712959at2759"/>
<proteinExistence type="predicted"/>
<protein>
    <submittedName>
        <fullName evidence="1">Uncharacterized protein</fullName>
    </submittedName>
</protein>